<keyword evidence="6 8" id="KW-1133">Transmembrane helix</keyword>
<dbReference type="NCBIfam" id="TIGR00710">
    <property type="entry name" value="efflux_Bcr_CflA"/>
    <property type="match status" value="1"/>
</dbReference>
<dbReference type="Pfam" id="PF07690">
    <property type="entry name" value="MFS_1"/>
    <property type="match status" value="1"/>
</dbReference>
<evidence type="ECO:0000259" key="9">
    <source>
        <dbReference type="PROSITE" id="PS50850"/>
    </source>
</evidence>
<comment type="similarity">
    <text evidence="2 8">Belongs to the major facilitator superfamily. Bcr/CmlA family.</text>
</comment>
<feature type="transmembrane region" description="Helical" evidence="8">
    <location>
        <begin position="73"/>
        <end position="91"/>
    </location>
</feature>
<feature type="transmembrane region" description="Helical" evidence="8">
    <location>
        <begin position="7"/>
        <end position="26"/>
    </location>
</feature>
<dbReference type="OrthoDB" id="9814303at2"/>
<keyword evidence="4" id="KW-1003">Cell membrane</keyword>
<keyword evidence="3 8" id="KW-0813">Transport</keyword>
<dbReference type="PROSITE" id="PS50850">
    <property type="entry name" value="MFS"/>
    <property type="match status" value="1"/>
</dbReference>
<reference evidence="10 11" key="1">
    <citation type="submission" date="2015-03" db="EMBL/GenBank/DDBJ databases">
        <authorList>
            <person name="Murphy D."/>
        </authorList>
    </citation>
    <scope>NUCLEOTIDE SEQUENCE [LARGE SCALE GENOMIC DNA]</scope>
    <source>
        <strain evidence="10 11">BR165/97</strain>
    </source>
</reference>
<evidence type="ECO:0000256" key="2">
    <source>
        <dbReference type="ARBA" id="ARBA00006236"/>
    </source>
</evidence>
<evidence type="ECO:0000256" key="4">
    <source>
        <dbReference type="ARBA" id="ARBA00022475"/>
    </source>
</evidence>
<dbReference type="SUPFAM" id="SSF103473">
    <property type="entry name" value="MFS general substrate transporter"/>
    <property type="match status" value="1"/>
</dbReference>
<dbReference type="FunFam" id="1.20.1720.10:FF:000005">
    <property type="entry name" value="Bcr/CflA family efflux transporter"/>
    <property type="match status" value="1"/>
</dbReference>
<dbReference type="InterPro" id="IPR036259">
    <property type="entry name" value="MFS_trans_sf"/>
</dbReference>
<dbReference type="RefSeq" id="WP_050073378.1">
    <property type="nucleotide sequence ID" value="NZ_CPZJ01000005.1"/>
</dbReference>
<organism evidence="10 11">
    <name type="scientific">Yersinia intermedia</name>
    <dbReference type="NCBI Taxonomy" id="631"/>
    <lineage>
        <taxon>Bacteria</taxon>
        <taxon>Pseudomonadati</taxon>
        <taxon>Pseudomonadota</taxon>
        <taxon>Gammaproteobacteria</taxon>
        <taxon>Enterobacterales</taxon>
        <taxon>Yersiniaceae</taxon>
        <taxon>Yersinia</taxon>
    </lineage>
</organism>
<keyword evidence="7 8" id="KW-0472">Membrane</keyword>
<dbReference type="eggNOG" id="COG2814">
    <property type="taxonomic scope" value="Bacteria"/>
</dbReference>
<dbReference type="AlphaFoldDB" id="A0A0T9M551"/>
<evidence type="ECO:0000256" key="8">
    <source>
        <dbReference type="RuleBase" id="RU365088"/>
    </source>
</evidence>
<feature type="transmembrane region" description="Helical" evidence="8">
    <location>
        <begin position="239"/>
        <end position="262"/>
    </location>
</feature>
<evidence type="ECO:0000256" key="6">
    <source>
        <dbReference type="ARBA" id="ARBA00022989"/>
    </source>
</evidence>
<feature type="transmembrane region" description="Helical" evidence="8">
    <location>
        <begin position="338"/>
        <end position="359"/>
    </location>
</feature>
<keyword evidence="5 8" id="KW-0812">Transmembrane</keyword>
<dbReference type="GO" id="GO:0005886">
    <property type="term" value="C:plasma membrane"/>
    <property type="evidence" value="ECO:0007669"/>
    <property type="project" value="UniProtKB-SubCell"/>
</dbReference>
<dbReference type="CDD" id="cd17320">
    <property type="entry name" value="MFS_MdfA_MDR_like"/>
    <property type="match status" value="1"/>
</dbReference>
<feature type="domain" description="Major facilitator superfamily (MFS) profile" evidence="9">
    <location>
        <begin position="7"/>
        <end position="392"/>
    </location>
</feature>
<dbReference type="InterPro" id="IPR004812">
    <property type="entry name" value="Efflux_drug-R_Bcr/CmlA"/>
</dbReference>
<dbReference type="Proteomes" id="UP000038750">
    <property type="component" value="Unassembled WGS sequence"/>
</dbReference>
<sequence>MKTSSGFMFYLAGLSMLGYLATDMYLPAFGAMQQELQASAGAISASLSIFLAGFAIAQLIWGPVSDKLGRKPVLLAGLGLFALGCLGVLWVENATQLLILRFIQAVGVCSAAVSWQALVVDRYRDGKANRVFATIMPLVALSPALAPLLGAWLLNHFSWRAIFVVLLAVTLLLLIPTARLSERKKTAQDNATRISTKISFWQLLKSATFSGNVMMFAACSAGFFAWLTGSPFILGDMGYSPNVIGLSYVPQTLAFLLGGFGCRSALAWIKGNTLLPWLLAGYAVSMIALYLIATLTTPTLLTLLIPFCIMALVNGACYPIIVANALMPFPANTGKAAALQNTLQLGLCFVASMVVSAYISQPLLATVTVMLSTVVLAFLGYGIHCYALRKEKNHTNPVTKVIGITAKPQADET</sequence>
<accession>A0A0T9M551</accession>
<dbReference type="EMBL" id="CPZJ01000005">
    <property type="protein sequence ID" value="CNF61361.1"/>
    <property type="molecule type" value="Genomic_DNA"/>
</dbReference>
<feature type="transmembrane region" description="Helical" evidence="8">
    <location>
        <begin position="97"/>
        <end position="119"/>
    </location>
</feature>
<dbReference type="InterPro" id="IPR011701">
    <property type="entry name" value="MFS"/>
</dbReference>
<evidence type="ECO:0000256" key="1">
    <source>
        <dbReference type="ARBA" id="ARBA00004651"/>
    </source>
</evidence>
<feature type="transmembrane region" description="Helical" evidence="8">
    <location>
        <begin position="365"/>
        <end position="387"/>
    </location>
</feature>
<evidence type="ECO:0000313" key="10">
    <source>
        <dbReference type="EMBL" id="CNF61361.1"/>
    </source>
</evidence>
<dbReference type="Gene3D" id="1.20.1720.10">
    <property type="entry name" value="Multidrug resistance protein D"/>
    <property type="match status" value="1"/>
</dbReference>
<feature type="transmembrane region" description="Helical" evidence="8">
    <location>
        <begin position="299"/>
        <end position="326"/>
    </location>
</feature>
<dbReference type="InterPro" id="IPR020846">
    <property type="entry name" value="MFS_dom"/>
</dbReference>
<feature type="transmembrane region" description="Helical" evidence="8">
    <location>
        <begin position="38"/>
        <end position="61"/>
    </location>
</feature>
<evidence type="ECO:0000313" key="11">
    <source>
        <dbReference type="Proteomes" id="UP000038750"/>
    </source>
</evidence>
<dbReference type="GO" id="GO:1990961">
    <property type="term" value="P:xenobiotic detoxification by transmembrane export across the plasma membrane"/>
    <property type="evidence" value="ECO:0007669"/>
    <property type="project" value="InterPro"/>
</dbReference>
<dbReference type="PANTHER" id="PTHR23502:SF162">
    <property type="entry name" value="INNER MEMBRANE TRANSPORT PROTEIN YDHC"/>
    <property type="match status" value="1"/>
</dbReference>
<feature type="transmembrane region" description="Helical" evidence="8">
    <location>
        <begin position="274"/>
        <end position="293"/>
    </location>
</feature>
<feature type="transmembrane region" description="Helical" evidence="8">
    <location>
        <begin position="131"/>
        <end position="151"/>
    </location>
</feature>
<evidence type="ECO:0000256" key="5">
    <source>
        <dbReference type="ARBA" id="ARBA00022692"/>
    </source>
</evidence>
<protein>
    <recommendedName>
        <fullName evidence="8">Bcr/CflA family efflux transporter</fullName>
    </recommendedName>
</protein>
<dbReference type="NCBIfam" id="NF008270">
    <property type="entry name" value="PRK11043.1"/>
    <property type="match status" value="1"/>
</dbReference>
<comment type="subcellular location">
    <subcellularLocation>
        <location evidence="8">Cell inner membrane</location>
        <topology evidence="8">Multi-pass membrane protein</topology>
    </subcellularLocation>
    <subcellularLocation>
        <location evidence="1">Cell membrane</location>
        <topology evidence="1">Multi-pass membrane protein</topology>
    </subcellularLocation>
</comment>
<dbReference type="GO" id="GO:0042910">
    <property type="term" value="F:xenobiotic transmembrane transporter activity"/>
    <property type="evidence" value="ECO:0007669"/>
    <property type="project" value="InterPro"/>
</dbReference>
<dbReference type="STRING" id="631.CH53_4101"/>
<dbReference type="PANTHER" id="PTHR23502">
    <property type="entry name" value="MAJOR FACILITATOR SUPERFAMILY"/>
    <property type="match status" value="1"/>
</dbReference>
<name>A0A0T9M551_YERIN</name>
<proteinExistence type="inferred from homology"/>
<keyword evidence="8" id="KW-0997">Cell inner membrane</keyword>
<evidence type="ECO:0000256" key="7">
    <source>
        <dbReference type="ARBA" id="ARBA00023136"/>
    </source>
</evidence>
<feature type="transmembrane region" description="Helical" evidence="8">
    <location>
        <begin position="203"/>
        <end position="227"/>
    </location>
</feature>
<gene>
    <name evidence="10" type="primary">ydhC</name>
    <name evidence="10" type="ORF">ERS008530_01666</name>
</gene>
<evidence type="ECO:0000256" key="3">
    <source>
        <dbReference type="ARBA" id="ARBA00022448"/>
    </source>
</evidence>
<feature type="transmembrane region" description="Helical" evidence="8">
    <location>
        <begin position="157"/>
        <end position="175"/>
    </location>
</feature>